<protein>
    <recommendedName>
        <fullName evidence="2">ABC transporter domain-containing protein</fullName>
    </recommendedName>
</protein>
<name>A0A077PY56_XENBV</name>
<evidence type="ECO:0008006" key="2">
    <source>
        <dbReference type="Google" id="ProtNLM"/>
    </source>
</evidence>
<dbReference type="AlphaFoldDB" id="A0A077PY56"/>
<organism evidence="1">
    <name type="scientific">Xenorhabdus bovienii str. kraussei Becker Underwood</name>
    <dbReference type="NCBI Taxonomy" id="1398204"/>
    <lineage>
        <taxon>Bacteria</taxon>
        <taxon>Pseudomonadati</taxon>
        <taxon>Pseudomonadota</taxon>
        <taxon>Gammaproteobacteria</taxon>
        <taxon>Enterobacterales</taxon>
        <taxon>Morganellaceae</taxon>
        <taxon>Xenorhabdus</taxon>
    </lineage>
</organism>
<dbReference type="RefSeq" id="WP_038197055.1">
    <property type="nucleotide sequence ID" value="NZ_CAWLXS010000296.1"/>
</dbReference>
<dbReference type="SUPFAM" id="SSF52540">
    <property type="entry name" value="P-loop containing nucleoside triphosphate hydrolases"/>
    <property type="match status" value="1"/>
</dbReference>
<gene>
    <name evidence="1" type="ORF">XBKB1_3060001</name>
</gene>
<proteinExistence type="predicted"/>
<dbReference type="InterPro" id="IPR027417">
    <property type="entry name" value="P-loop_NTPase"/>
</dbReference>
<reference evidence="1" key="1">
    <citation type="submission" date="2013-07" db="EMBL/GenBank/DDBJ databases">
        <title>Sub-species coevolution in mutualistic symbiosis.</title>
        <authorList>
            <person name="Murfin K."/>
            <person name="Klassen J."/>
            <person name="Lee M."/>
            <person name="Forst S."/>
            <person name="Stock P."/>
            <person name="Goodrich-Blair H."/>
        </authorList>
    </citation>
    <scope>NUCLEOTIDE SEQUENCE [LARGE SCALE GENOMIC DNA]</scope>
    <source>
        <strain evidence="1">Kraussei Becker Underwood</strain>
    </source>
</reference>
<comment type="caution">
    <text evidence="1">The sequence shown here is derived from an EMBL/GenBank/DDBJ whole genome shotgun (WGS) entry which is preliminary data.</text>
</comment>
<sequence length="79" mass="8925">MLNIIGLDISVGHKKIFSDINCQFYIGLNRIVGVNDSGKTTFLSCISGIKKIDKGKINLIKDNKNHPFKLQKQVMYSIR</sequence>
<dbReference type="EMBL" id="CBSZ010000231">
    <property type="protein sequence ID" value="CDH24779.1"/>
    <property type="molecule type" value="Genomic_DNA"/>
</dbReference>
<dbReference type="HOGENOM" id="CLU_2605238_0_0_6"/>
<dbReference type="Proteomes" id="UP000028493">
    <property type="component" value="Unassembled WGS sequence"/>
</dbReference>
<dbReference type="Gene3D" id="3.40.50.300">
    <property type="entry name" value="P-loop containing nucleotide triphosphate hydrolases"/>
    <property type="match status" value="1"/>
</dbReference>
<accession>A0A077PY56</accession>
<evidence type="ECO:0000313" key="1">
    <source>
        <dbReference type="EMBL" id="CDH24779.1"/>
    </source>
</evidence>